<feature type="transmembrane region" description="Helical" evidence="9">
    <location>
        <begin position="77"/>
        <end position="102"/>
    </location>
</feature>
<keyword evidence="12" id="KW-1185">Reference proteome</keyword>
<keyword evidence="5 9" id="KW-0812">Transmembrane</keyword>
<name>A0A220U2K6_9BACI</name>
<protein>
    <submittedName>
        <fullName evidence="11">Na+/H+ antiporter NhaC</fullName>
    </submittedName>
</protein>
<evidence type="ECO:0000256" key="7">
    <source>
        <dbReference type="ARBA" id="ARBA00023136"/>
    </source>
</evidence>
<comment type="similarity">
    <text evidence="8">Belongs to the NhaC Na(+)/H(+) (TC 2.A.35) antiporter family.</text>
</comment>
<evidence type="ECO:0000313" key="11">
    <source>
        <dbReference type="EMBL" id="ASK62003.1"/>
    </source>
</evidence>
<feature type="transmembrane region" description="Helical" evidence="9">
    <location>
        <begin position="38"/>
        <end position="57"/>
    </location>
</feature>
<sequence>MEKSGKNISLGLALIPFLVMIVAMTFVIIVFEGSPHIPILLGAVVAAFIAWTSGYSWGELEKFIYQGITKVLPAVVILIMVGLIISAWIGGGIVTTMIYYGLEIISPSYFLAAILIICAIVTLMMGSSWSTIGTVGVAGMGIGISMGIPPAMIAGAIVSGAFFGDKMSPLSDTTILASGIAGAKLSEHIKHMLYTTVPAFIIALIVYFIIGMKFADNSINRESIDAVMNGLQDNFLISPWLLLIPLAVLLLVFKKVPALPALTTGIILGFLADIFFQGGSIGEAVNALQGGYSIDSGNETVDSLLNQGGLESMMYTVSLAMVAMIFGGIMESTGMLTVIVEQVLKIARTGRSLCATTVVSSFLTNVITAEQYISIIIPGRMYANAYEDKNLHPKNLSRALEDGGTITSALVPWSTDAVFVFTTLGVSAWAYAPYAVLNYCVPVISIIFSLVGFSVIYTNKRKKEGVNEQEENVQ</sequence>
<evidence type="ECO:0000256" key="2">
    <source>
        <dbReference type="ARBA" id="ARBA00022448"/>
    </source>
</evidence>
<dbReference type="GO" id="GO:0005886">
    <property type="term" value="C:plasma membrane"/>
    <property type="evidence" value="ECO:0007669"/>
    <property type="project" value="UniProtKB-SubCell"/>
</dbReference>
<dbReference type="AlphaFoldDB" id="A0A220U2K6"/>
<dbReference type="EMBL" id="CP022315">
    <property type="protein sequence ID" value="ASK62003.1"/>
    <property type="molecule type" value="Genomic_DNA"/>
</dbReference>
<feature type="transmembrane region" description="Helical" evidence="9">
    <location>
        <begin position="12"/>
        <end position="31"/>
    </location>
</feature>
<feature type="transmembrane region" description="Helical" evidence="9">
    <location>
        <begin position="313"/>
        <end position="340"/>
    </location>
</feature>
<feature type="domain" description="Na+/H+ antiporter NhaC-like C-terminal" evidence="10">
    <location>
        <begin position="160"/>
        <end position="453"/>
    </location>
</feature>
<keyword evidence="4" id="KW-1003">Cell membrane</keyword>
<evidence type="ECO:0000256" key="1">
    <source>
        <dbReference type="ARBA" id="ARBA00004651"/>
    </source>
</evidence>
<evidence type="ECO:0000256" key="5">
    <source>
        <dbReference type="ARBA" id="ARBA00022692"/>
    </source>
</evidence>
<feature type="transmembrane region" description="Helical" evidence="9">
    <location>
        <begin position="410"/>
        <end position="430"/>
    </location>
</feature>
<keyword evidence="2" id="KW-0813">Transport</keyword>
<evidence type="ECO:0000256" key="6">
    <source>
        <dbReference type="ARBA" id="ARBA00022989"/>
    </source>
</evidence>
<reference evidence="11 12" key="1">
    <citation type="submission" date="2017-07" db="EMBL/GenBank/DDBJ databases">
        <title>Virgibacillus sp. LM2416.</title>
        <authorList>
            <person name="Tak E.J."/>
            <person name="Bae J.-W."/>
        </authorList>
    </citation>
    <scope>NUCLEOTIDE SEQUENCE [LARGE SCALE GENOMIC DNA]</scope>
    <source>
        <strain evidence="11 12">LM2416</strain>
    </source>
</reference>
<dbReference type="NCBIfam" id="TIGR00931">
    <property type="entry name" value="antiport_nhaC"/>
    <property type="match status" value="1"/>
</dbReference>
<evidence type="ECO:0000256" key="9">
    <source>
        <dbReference type="SAM" id="Phobius"/>
    </source>
</evidence>
<dbReference type="InterPro" id="IPR018461">
    <property type="entry name" value="Na/H_Antiport_NhaC-like_C"/>
</dbReference>
<dbReference type="KEGG" id="vil:CFK37_07440"/>
<feature type="transmembrane region" description="Helical" evidence="9">
    <location>
        <begin position="193"/>
        <end position="215"/>
    </location>
</feature>
<accession>A0A220U2K6</accession>
<dbReference type="RefSeq" id="WP_089061263.1">
    <property type="nucleotide sequence ID" value="NZ_CP022315.1"/>
</dbReference>
<keyword evidence="6 9" id="KW-1133">Transmembrane helix</keyword>
<evidence type="ECO:0000256" key="4">
    <source>
        <dbReference type="ARBA" id="ARBA00022475"/>
    </source>
</evidence>
<dbReference type="Pfam" id="PF03553">
    <property type="entry name" value="Na_H_antiporter"/>
    <property type="match status" value="1"/>
</dbReference>
<feature type="transmembrane region" description="Helical" evidence="9">
    <location>
        <begin position="235"/>
        <end position="253"/>
    </location>
</feature>
<evidence type="ECO:0000313" key="12">
    <source>
        <dbReference type="Proteomes" id="UP000198312"/>
    </source>
</evidence>
<feature type="transmembrane region" description="Helical" evidence="9">
    <location>
        <begin position="135"/>
        <end position="163"/>
    </location>
</feature>
<gene>
    <name evidence="11" type="primary">nhaC</name>
    <name evidence="11" type="ORF">CFK37_07440</name>
</gene>
<organism evidence="11 12">
    <name type="scientific">Virgibacillus phasianinus</name>
    <dbReference type="NCBI Taxonomy" id="2017483"/>
    <lineage>
        <taxon>Bacteria</taxon>
        <taxon>Bacillati</taxon>
        <taxon>Bacillota</taxon>
        <taxon>Bacilli</taxon>
        <taxon>Bacillales</taxon>
        <taxon>Bacillaceae</taxon>
        <taxon>Virgibacillus</taxon>
    </lineage>
</organism>
<keyword evidence="7 9" id="KW-0472">Membrane</keyword>
<dbReference type="GO" id="GO:0015297">
    <property type="term" value="F:antiporter activity"/>
    <property type="evidence" value="ECO:0007669"/>
    <property type="project" value="UniProtKB-KW"/>
</dbReference>
<dbReference type="PANTHER" id="PTHR33451">
    <property type="entry name" value="MALATE-2H(+)/NA(+)-LACTATE ANTIPORTER"/>
    <property type="match status" value="1"/>
</dbReference>
<evidence type="ECO:0000259" key="10">
    <source>
        <dbReference type="Pfam" id="PF03553"/>
    </source>
</evidence>
<proteinExistence type="inferred from homology"/>
<dbReference type="Proteomes" id="UP000198312">
    <property type="component" value="Chromosome"/>
</dbReference>
<comment type="subcellular location">
    <subcellularLocation>
        <location evidence="1">Cell membrane</location>
        <topology evidence="1">Multi-pass membrane protein</topology>
    </subcellularLocation>
</comment>
<dbReference type="InterPro" id="IPR052180">
    <property type="entry name" value="NhaC_Na-H+_Antiporter"/>
</dbReference>
<feature type="transmembrane region" description="Helical" evidence="9">
    <location>
        <begin position="109"/>
        <end position="129"/>
    </location>
</feature>
<feature type="transmembrane region" description="Helical" evidence="9">
    <location>
        <begin position="436"/>
        <end position="457"/>
    </location>
</feature>
<evidence type="ECO:0000256" key="3">
    <source>
        <dbReference type="ARBA" id="ARBA00022449"/>
    </source>
</evidence>
<keyword evidence="3" id="KW-0050">Antiport</keyword>
<dbReference type="InterPro" id="IPR004770">
    <property type="entry name" value="Na/H_antiport_NhaC"/>
</dbReference>
<dbReference type="PANTHER" id="PTHR33451:SF3">
    <property type="entry name" value="MALATE-2H(+)_NA(+)-LACTATE ANTIPORTER"/>
    <property type="match status" value="1"/>
</dbReference>
<dbReference type="OrthoDB" id="9762978at2"/>
<evidence type="ECO:0000256" key="8">
    <source>
        <dbReference type="ARBA" id="ARBA00038435"/>
    </source>
</evidence>